<dbReference type="PRINTS" id="PR01490">
    <property type="entry name" value="RTXTOXIND"/>
</dbReference>
<reference evidence="9 10" key="1">
    <citation type="submission" date="2007-01" db="EMBL/GenBank/DDBJ databases">
        <title>Complete sequence of Psychromonas ingrahamii 37.</title>
        <authorList>
            <consortium name="US DOE Joint Genome Institute"/>
            <person name="Copeland A."/>
            <person name="Lucas S."/>
            <person name="Lapidus A."/>
            <person name="Barry K."/>
            <person name="Detter J.C."/>
            <person name="Glavina del Rio T."/>
            <person name="Hammon N."/>
            <person name="Israni S."/>
            <person name="Dalin E."/>
            <person name="Tice H."/>
            <person name="Pitluck S."/>
            <person name="Thompson L.S."/>
            <person name="Brettin T."/>
            <person name="Bruce D."/>
            <person name="Han C."/>
            <person name="Tapia R."/>
            <person name="Schmutz J."/>
            <person name="Larimer F."/>
            <person name="Land M."/>
            <person name="Hauser L."/>
            <person name="Kyrpides N."/>
            <person name="Ivanova N."/>
            <person name="Staley J."/>
            <person name="Richardson P."/>
        </authorList>
    </citation>
    <scope>NUCLEOTIDE SEQUENCE [LARGE SCALE GENOMIC DNA]</scope>
    <source>
        <strain evidence="9 10">37</strain>
    </source>
</reference>
<dbReference type="Gene3D" id="2.40.30.170">
    <property type="match status" value="1"/>
</dbReference>
<protein>
    <submittedName>
        <fullName evidence="9">Type I secretion membrane fusion protein, HlyD family protein</fullName>
    </submittedName>
</protein>
<feature type="coiled-coil region" evidence="5">
    <location>
        <begin position="201"/>
        <end position="239"/>
    </location>
</feature>
<dbReference type="STRING" id="357804.Ping_2843"/>
<dbReference type="PANTHER" id="PTHR30386:SF26">
    <property type="entry name" value="TRANSPORT PROTEIN COMB"/>
    <property type="match status" value="1"/>
</dbReference>
<dbReference type="Gene3D" id="1.10.287.470">
    <property type="entry name" value="Helix hairpin bin"/>
    <property type="match status" value="1"/>
</dbReference>
<keyword evidence="4 6" id="KW-0472">Membrane</keyword>
<comment type="subcellular location">
    <subcellularLocation>
        <location evidence="1">Membrane</location>
        <topology evidence="1">Single-pass membrane protein</topology>
    </subcellularLocation>
</comment>
<dbReference type="RefSeq" id="WP_011771103.1">
    <property type="nucleotide sequence ID" value="NC_008709.1"/>
</dbReference>
<evidence type="ECO:0000256" key="6">
    <source>
        <dbReference type="SAM" id="Phobius"/>
    </source>
</evidence>
<keyword evidence="10" id="KW-1185">Reference proteome</keyword>
<gene>
    <name evidence="9" type="ordered locus">Ping_2843</name>
</gene>
<proteinExistence type="predicted"/>
<evidence type="ECO:0000256" key="1">
    <source>
        <dbReference type="ARBA" id="ARBA00004167"/>
    </source>
</evidence>
<feature type="domain" description="AprE-like beta-barrel" evidence="8">
    <location>
        <begin position="288"/>
        <end position="380"/>
    </location>
</feature>
<feature type="transmembrane region" description="Helical" evidence="6">
    <location>
        <begin position="29"/>
        <end position="48"/>
    </location>
</feature>
<keyword evidence="3 6" id="KW-1133">Transmembrane helix</keyword>
<accession>A1SYI4</accession>
<dbReference type="EMBL" id="CP000510">
    <property type="protein sequence ID" value="ABM04549.1"/>
    <property type="molecule type" value="Genomic_DNA"/>
</dbReference>
<dbReference type="HOGENOM" id="CLU_023976_8_0_6"/>
<name>A1SYI4_PSYIN</name>
<dbReference type="Gene3D" id="2.40.50.100">
    <property type="match status" value="1"/>
</dbReference>
<evidence type="ECO:0000259" key="8">
    <source>
        <dbReference type="Pfam" id="PF26002"/>
    </source>
</evidence>
<dbReference type="GO" id="GO:0016020">
    <property type="term" value="C:membrane"/>
    <property type="evidence" value="ECO:0007669"/>
    <property type="project" value="UniProtKB-SubCell"/>
</dbReference>
<sequence>MLFDSFFGDDDAGGKEKAARLEGYYRRNYSVVLWVLLLGMIGFGFWSASFRIDQVARATGEVIASSRVQIIQAVDGGVLSTLNVKEGDRVAKGEVLATLDQTRIGAAVKEVDVRLSALKAKATRLRAEVTGSKRLIFPEGVQRFPDLMKVERALFEQKQTGLSEELRTLKVAVSLAGEEAELIKELSGSGDVNRTEVIRSARALNDAQAQLINRKNKYLEEVSSELAKAEDEIAQNVQILTQRQQQLADSVFIASLPGIVKNVRVTTLGGVLRGGDELMQIIPVDDELIIEAKVSPADIGQVQKGLQATIRFDPFDYTIYGGVIGEVIYVSGDTLKEETGQGEEIYYRVHVTTQTSPVTTTSGRVLEILPGMTAQVDIKTSDRTVLNYLLKPLRKTLSESFGER</sequence>
<dbReference type="KEGG" id="pin:Ping_2843"/>
<evidence type="ECO:0000256" key="2">
    <source>
        <dbReference type="ARBA" id="ARBA00022692"/>
    </source>
</evidence>
<feature type="domain" description="AprE-like long alpha-helical hairpin" evidence="7">
    <location>
        <begin position="106"/>
        <end position="184"/>
    </location>
</feature>
<dbReference type="InterPro" id="IPR058781">
    <property type="entry name" value="HH_AprE-like"/>
</dbReference>
<dbReference type="Pfam" id="PF25994">
    <property type="entry name" value="HH_AprE"/>
    <property type="match status" value="1"/>
</dbReference>
<dbReference type="AlphaFoldDB" id="A1SYI4"/>
<keyword evidence="2 6" id="KW-0812">Transmembrane</keyword>
<dbReference type="InterPro" id="IPR058982">
    <property type="entry name" value="Beta-barrel_AprE"/>
</dbReference>
<evidence type="ECO:0000256" key="3">
    <source>
        <dbReference type="ARBA" id="ARBA00022989"/>
    </source>
</evidence>
<dbReference type="InterPro" id="IPR050739">
    <property type="entry name" value="MFP"/>
</dbReference>
<dbReference type="SUPFAM" id="SSF111369">
    <property type="entry name" value="HlyD-like secretion proteins"/>
    <property type="match status" value="1"/>
</dbReference>
<evidence type="ECO:0000256" key="5">
    <source>
        <dbReference type="SAM" id="Coils"/>
    </source>
</evidence>
<evidence type="ECO:0000313" key="9">
    <source>
        <dbReference type="EMBL" id="ABM04549.1"/>
    </source>
</evidence>
<keyword evidence="5" id="KW-0175">Coiled coil</keyword>
<dbReference type="Pfam" id="PF26002">
    <property type="entry name" value="Beta-barrel_AprE"/>
    <property type="match status" value="1"/>
</dbReference>
<dbReference type="eggNOG" id="COG0845">
    <property type="taxonomic scope" value="Bacteria"/>
</dbReference>
<dbReference type="PANTHER" id="PTHR30386">
    <property type="entry name" value="MEMBRANE FUSION SUBUNIT OF EMRAB-TOLC MULTIDRUG EFFLUX PUMP"/>
    <property type="match status" value="1"/>
</dbReference>
<evidence type="ECO:0000256" key="4">
    <source>
        <dbReference type="ARBA" id="ARBA00023136"/>
    </source>
</evidence>
<organism evidence="9 10">
    <name type="scientific">Psychromonas ingrahamii (strain DSM 17664 / CCUG 51855 / 37)</name>
    <dbReference type="NCBI Taxonomy" id="357804"/>
    <lineage>
        <taxon>Bacteria</taxon>
        <taxon>Pseudomonadati</taxon>
        <taxon>Pseudomonadota</taxon>
        <taxon>Gammaproteobacteria</taxon>
        <taxon>Alteromonadales</taxon>
        <taxon>Psychromonadaceae</taxon>
        <taxon>Psychromonas</taxon>
    </lineage>
</organism>
<dbReference type="OrthoDB" id="9775513at2"/>
<evidence type="ECO:0000313" key="10">
    <source>
        <dbReference type="Proteomes" id="UP000000639"/>
    </source>
</evidence>
<dbReference type="Proteomes" id="UP000000639">
    <property type="component" value="Chromosome"/>
</dbReference>
<evidence type="ECO:0000259" key="7">
    <source>
        <dbReference type="Pfam" id="PF25994"/>
    </source>
</evidence>